<proteinExistence type="predicted"/>
<comment type="caution">
    <text evidence="3">The sequence shown here is derived from an EMBL/GenBank/DDBJ whole genome shotgun (WGS) entry which is preliminary data.</text>
</comment>
<evidence type="ECO:0000313" key="3">
    <source>
        <dbReference type="EMBL" id="GGI50346.1"/>
    </source>
</evidence>
<evidence type="ECO:0000256" key="2">
    <source>
        <dbReference type="SAM" id="SignalP"/>
    </source>
</evidence>
<evidence type="ECO:0000256" key="1">
    <source>
        <dbReference type="ARBA" id="ARBA00022729"/>
    </source>
</evidence>
<reference evidence="3" key="2">
    <citation type="submission" date="2020-09" db="EMBL/GenBank/DDBJ databases">
        <authorList>
            <person name="Sun Q."/>
            <person name="Sedlacek I."/>
        </authorList>
    </citation>
    <scope>NUCLEOTIDE SEQUENCE</scope>
    <source>
        <strain evidence="3">CCM 8711</strain>
    </source>
</reference>
<gene>
    <name evidence="3" type="ORF">GCM10011425_15580</name>
</gene>
<feature type="chain" id="PRO_5036927166" description="Lipoprotein SmpA/OmlA domain-containing protein" evidence="2">
    <location>
        <begin position="17"/>
        <end position="92"/>
    </location>
</feature>
<keyword evidence="1 2" id="KW-0732">Signal</keyword>
<feature type="signal peptide" evidence="2">
    <location>
        <begin position="1"/>
        <end position="16"/>
    </location>
</feature>
<dbReference type="PROSITE" id="PS51257">
    <property type="entry name" value="PROKAR_LIPOPROTEIN"/>
    <property type="match status" value="1"/>
</dbReference>
<dbReference type="EMBL" id="BMDO01000003">
    <property type="protein sequence ID" value="GGI50346.1"/>
    <property type="molecule type" value="Genomic_DNA"/>
</dbReference>
<dbReference type="InterPro" id="IPR037873">
    <property type="entry name" value="BamE-like"/>
</dbReference>
<keyword evidence="4" id="KW-1185">Reference proteome</keyword>
<protein>
    <recommendedName>
        <fullName evidence="5">Lipoprotein SmpA/OmlA domain-containing protein</fullName>
    </recommendedName>
</protein>
<dbReference type="AlphaFoldDB" id="A0A917N0Y7"/>
<organism evidence="3 4">
    <name type="scientific">Mucilaginibacter galii</name>
    <dbReference type="NCBI Taxonomy" id="2005073"/>
    <lineage>
        <taxon>Bacteria</taxon>
        <taxon>Pseudomonadati</taxon>
        <taxon>Bacteroidota</taxon>
        <taxon>Sphingobacteriia</taxon>
        <taxon>Sphingobacteriales</taxon>
        <taxon>Sphingobacteriaceae</taxon>
        <taxon>Mucilaginibacter</taxon>
    </lineage>
</organism>
<dbReference type="Gene3D" id="3.30.1450.10">
    <property type="match status" value="1"/>
</dbReference>
<sequence>MKKLILLSLLGLTACAGNSSNFSKLKIGMHTKQVVELVGAPESKKPIFTGEWWMYTKQNKMIVIDNDTVVTVKQDLKASQDSMKNLLDTLGK</sequence>
<name>A0A917N0Y7_9SPHI</name>
<evidence type="ECO:0000313" key="4">
    <source>
        <dbReference type="Proteomes" id="UP000662074"/>
    </source>
</evidence>
<accession>A0A917N0Y7</accession>
<evidence type="ECO:0008006" key="5">
    <source>
        <dbReference type="Google" id="ProtNLM"/>
    </source>
</evidence>
<dbReference type="Proteomes" id="UP000662074">
    <property type="component" value="Unassembled WGS sequence"/>
</dbReference>
<reference evidence="3" key="1">
    <citation type="journal article" date="2014" name="Int. J. Syst. Evol. Microbiol.">
        <title>Complete genome sequence of Corynebacterium casei LMG S-19264T (=DSM 44701T), isolated from a smear-ripened cheese.</title>
        <authorList>
            <consortium name="US DOE Joint Genome Institute (JGI-PGF)"/>
            <person name="Walter F."/>
            <person name="Albersmeier A."/>
            <person name="Kalinowski J."/>
            <person name="Ruckert C."/>
        </authorList>
    </citation>
    <scope>NUCLEOTIDE SEQUENCE</scope>
    <source>
        <strain evidence="3">CCM 8711</strain>
    </source>
</reference>
<dbReference type="RefSeq" id="WP_188415447.1">
    <property type="nucleotide sequence ID" value="NZ_BMDO01000003.1"/>
</dbReference>